<evidence type="ECO:0000256" key="2">
    <source>
        <dbReference type="ARBA" id="ARBA00004496"/>
    </source>
</evidence>
<evidence type="ECO:0000313" key="8">
    <source>
        <dbReference type="EMBL" id="KAL2067270.1"/>
    </source>
</evidence>
<protein>
    <recommendedName>
        <fullName evidence="7">Pru domain-containing protein</fullName>
    </recommendedName>
</protein>
<reference evidence="8 9" key="1">
    <citation type="journal article" date="2024" name="Commun. Biol.">
        <title>Comparative genomic analysis of thermophilic fungi reveals convergent evolutionary adaptations and gene losses.</title>
        <authorList>
            <person name="Steindorff A.S."/>
            <person name="Aguilar-Pontes M.V."/>
            <person name="Robinson A.J."/>
            <person name="Andreopoulos B."/>
            <person name="LaButti K."/>
            <person name="Kuo A."/>
            <person name="Mondo S."/>
            <person name="Riley R."/>
            <person name="Otillar R."/>
            <person name="Haridas S."/>
            <person name="Lipzen A."/>
            <person name="Grimwood J."/>
            <person name="Schmutz J."/>
            <person name="Clum A."/>
            <person name="Reid I.D."/>
            <person name="Moisan M.C."/>
            <person name="Butler G."/>
            <person name="Nguyen T.T.M."/>
            <person name="Dewar K."/>
            <person name="Conant G."/>
            <person name="Drula E."/>
            <person name="Henrissat B."/>
            <person name="Hansel C."/>
            <person name="Singer S."/>
            <person name="Hutchinson M.I."/>
            <person name="de Vries R.P."/>
            <person name="Natvig D.O."/>
            <person name="Powell A.J."/>
            <person name="Tsang A."/>
            <person name="Grigoriev I.V."/>
        </authorList>
    </citation>
    <scope>NUCLEOTIDE SEQUENCE [LARGE SCALE GENOMIC DNA]</scope>
    <source>
        <strain evidence="8 9">CBS 494.80</strain>
    </source>
</reference>
<evidence type="ECO:0000256" key="5">
    <source>
        <dbReference type="ARBA" id="ARBA00023242"/>
    </source>
</evidence>
<evidence type="ECO:0000313" key="9">
    <source>
        <dbReference type="Proteomes" id="UP001595075"/>
    </source>
</evidence>
<feature type="compositionally biased region" description="Acidic residues" evidence="6">
    <location>
        <begin position="171"/>
        <end position="180"/>
    </location>
</feature>
<feature type="region of interest" description="Disordered" evidence="6">
    <location>
        <begin position="164"/>
        <end position="231"/>
    </location>
</feature>
<dbReference type="Gene3D" id="2.30.29.70">
    <property type="entry name" value="Proteasomal ubiquitin receptor Rpn13/ADRM1"/>
    <property type="match status" value="1"/>
</dbReference>
<keyword evidence="5" id="KW-0539">Nucleus</keyword>
<comment type="subcellular location">
    <subcellularLocation>
        <location evidence="2">Cytoplasm</location>
    </subcellularLocation>
    <subcellularLocation>
        <location evidence="1">Nucleus</location>
    </subcellularLocation>
</comment>
<evidence type="ECO:0000259" key="7">
    <source>
        <dbReference type="PROSITE" id="PS51917"/>
    </source>
</evidence>
<dbReference type="Pfam" id="PF04683">
    <property type="entry name" value="Rpn13_ADRM1_Pru"/>
    <property type="match status" value="1"/>
</dbReference>
<dbReference type="InterPro" id="IPR038108">
    <property type="entry name" value="RPN13_DEUBAD_sf"/>
</dbReference>
<dbReference type="Gene3D" id="1.10.2020.20">
    <property type="match status" value="1"/>
</dbReference>
<evidence type="ECO:0000256" key="1">
    <source>
        <dbReference type="ARBA" id="ARBA00004123"/>
    </source>
</evidence>
<gene>
    <name evidence="8" type="ORF">VTL71DRAFT_1694</name>
</gene>
<evidence type="ECO:0000256" key="4">
    <source>
        <dbReference type="ARBA" id="ARBA00022942"/>
    </source>
</evidence>
<dbReference type="InterPro" id="IPR038633">
    <property type="entry name" value="Rpn13/ADRM1_Pru_sf"/>
</dbReference>
<keyword evidence="4" id="KW-0647">Proteasome</keyword>
<evidence type="ECO:0000256" key="6">
    <source>
        <dbReference type="SAM" id="MobiDB-lite"/>
    </source>
</evidence>
<evidence type="ECO:0000256" key="3">
    <source>
        <dbReference type="ARBA" id="ARBA00022490"/>
    </source>
</evidence>
<feature type="compositionally biased region" description="Basic and acidic residues" evidence="6">
    <location>
        <begin position="181"/>
        <end position="191"/>
    </location>
</feature>
<dbReference type="EMBL" id="JAZHXI010000010">
    <property type="protein sequence ID" value="KAL2067270.1"/>
    <property type="molecule type" value="Genomic_DNA"/>
</dbReference>
<dbReference type="PANTHER" id="PTHR12225:SF0">
    <property type="entry name" value="PROTEASOMAL UBIQUITIN RECEPTOR ADRM1"/>
    <property type="match status" value="1"/>
</dbReference>
<proteinExistence type="predicted"/>
<dbReference type="PANTHER" id="PTHR12225">
    <property type="entry name" value="ADHESION REGULATING MOLECULE 1 110 KDA CELL MEMBRANE GLYCOPROTEIN"/>
    <property type="match status" value="1"/>
</dbReference>
<dbReference type="InterPro" id="IPR006773">
    <property type="entry name" value="Rpn13/ADRM1"/>
</dbReference>
<organism evidence="8 9">
    <name type="scientific">Oculimacula yallundae</name>
    <dbReference type="NCBI Taxonomy" id="86028"/>
    <lineage>
        <taxon>Eukaryota</taxon>
        <taxon>Fungi</taxon>
        <taxon>Dikarya</taxon>
        <taxon>Ascomycota</taxon>
        <taxon>Pezizomycotina</taxon>
        <taxon>Leotiomycetes</taxon>
        <taxon>Helotiales</taxon>
        <taxon>Ploettnerulaceae</taxon>
        <taxon>Oculimacula</taxon>
    </lineage>
</organism>
<name>A0ABR4CBX1_9HELO</name>
<keyword evidence="3" id="KW-0963">Cytoplasm</keyword>
<feature type="domain" description="Pru" evidence="7">
    <location>
        <begin position="15"/>
        <end position="153"/>
    </location>
</feature>
<sequence length="401" mass="42656">MSGNQDNTEESAPFPGAYAIITFKAGKCTLDTSSKPYKVTPDPTPGYIYLWHEDGELIHFCWRERNKSMWNRDNVDMVLFPTDGRFEPYEYKNSQQASSKTNGRIFALKYSSSSRRELFWLQSKPQARNGDASWFSPRDLKIGQIVNSMLQGDLEVDIAEEMAQVPSGNGGDDDDETMEDVEGHGDAEHHRGGSGGAGADATGGDVREEGSSAREGGADGGRAPGSGPTDAATVVQNFLNSLKSGGQAGMQQQAQGQVYTTLPDLLTTSVTVPTIDSATPAQIDNLLSYLPPTILLIAQESAASIDGMVEPSAESASAAIEALSINQKKTILKKVLRSPQFNQSLGSLTMAIRDGGLPSIADALGVKLEHGGLVRGGSVPLGGGDAVEAFIEGVKKTVEKK</sequence>
<accession>A0ABR4CBX1</accession>
<dbReference type="InterPro" id="IPR044868">
    <property type="entry name" value="Rpn13/ADRM1_Pru"/>
</dbReference>
<keyword evidence="9" id="KW-1185">Reference proteome</keyword>
<comment type="caution">
    <text evidence="8">The sequence shown here is derived from an EMBL/GenBank/DDBJ whole genome shotgun (WGS) entry which is preliminary data.</text>
</comment>
<dbReference type="Proteomes" id="UP001595075">
    <property type="component" value="Unassembled WGS sequence"/>
</dbReference>
<dbReference type="PROSITE" id="PS51917">
    <property type="entry name" value="PRU"/>
    <property type="match status" value="1"/>
</dbReference>